<dbReference type="OrthoDB" id="427711at2759"/>
<gene>
    <name evidence="2" type="ORF">C1SCF055_LOCUS44513</name>
</gene>
<evidence type="ECO:0000313" key="2">
    <source>
        <dbReference type="EMBL" id="CAI4020064.1"/>
    </source>
</evidence>
<keyword evidence="4" id="KW-1185">Reference proteome</keyword>
<feature type="region of interest" description="Disordered" evidence="1">
    <location>
        <begin position="1"/>
        <end position="61"/>
    </location>
</feature>
<evidence type="ECO:0000313" key="3">
    <source>
        <dbReference type="EMBL" id="CAL4807376.1"/>
    </source>
</evidence>
<name>A0A9P1M5H7_9DINO</name>
<proteinExistence type="predicted"/>
<dbReference type="AlphaFoldDB" id="A0A9P1M5H7"/>
<comment type="caution">
    <text evidence="2">The sequence shown here is derived from an EMBL/GenBank/DDBJ whole genome shotgun (WGS) entry which is preliminary data.</text>
</comment>
<sequence length="115" mass="12013">MSQVNVGPDLNRNAAIPTPKTLSAAPTSLSMPRSAPLIAHLSGKESEDAKKQESSVRVRENSAANPFKLVKSGYGGTGSGVNQGVIAGAEYVRGPLQPTWAAQLADARRVSDSRN</sequence>
<organism evidence="2">
    <name type="scientific">Cladocopium goreaui</name>
    <dbReference type="NCBI Taxonomy" id="2562237"/>
    <lineage>
        <taxon>Eukaryota</taxon>
        <taxon>Sar</taxon>
        <taxon>Alveolata</taxon>
        <taxon>Dinophyceae</taxon>
        <taxon>Suessiales</taxon>
        <taxon>Symbiodiniaceae</taxon>
        <taxon>Cladocopium</taxon>
    </lineage>
</organism>
<evidence type="ECO:0000256" key="1">
    <source>
        <dbReference type="SAM" id="MobiDB-lite"/>
    </source>
</evidence>
<dbReference type="EMBL" id="CAMXCT020006788">
    <property type="protein sequence ID" value="CAL1173439.1"/>
    <property type="molecule type" value="Genomic_DNA"/>
</dbReference>
<protein>
    <submittedName>
        <fullName evidence="2">Uncharacterized protein</fullName>
    </submittedName>
</protein>
<feature type="compositionally biased region" description="Polar residues" evidence="1">
    <location>
        <begin position="20"/>
        <end position="31"/>
    </location>
</feature>
<accession>A0A9P1M5H7</accession>
<reference evidence="3 4" key="2">
    <citation type="submission" date="2024-05" db="EMBL/GenBank/DDBJ databases">
        <authorList>
            <person name="Chen Y."/>
            <person name="Shah S."/>
            <person name="Dougan E. K."/>
            <person name="Thang M."/>
            <person name="Chan C."/>
        </authorList>
    </citation>
    <scope>NUCLEOTIDE SEQUENCE [LARGE SCALE GENOMIC DNA]</scope>
</reference>
<dbReference type="EMBL" id="CAMXCT010006788">
    <property type="protein sequence ID" value="CAI4020064.1"/>
    <property type="molecule type" value="Genomic_DNA"/>
</dbReference>
<dbReference type="Proteomes" id="UP001152797">
    <property type="component" value="Unassembled WGS sequence"/>
</dbReference>
<evidence type="ECO:0000313" key="4">
    <source>
        <dbReference type="Proteomes" id="UP001152797"/>
    </source>
</evidence>
<dbReference type="EMBL" id="CAMXCT030006788">
    <property type="protein sequence ID" value="CAL4807376.1"/>
    <property type="molecule type" value="Genomic_DNA"/>
</dbReference>
<feature type="compositionally biased region" description="Basic and acidic residues" evidence="1">
    <location>
        <begin position="42"/>
        <end position="60"/>
    </location>
</feature>
<reference evidence="2" key="1">
    <citation type="submission" date="2022-10" db="EMBL/GenBank/DDBJ databases">
        <authorList>
            <person name="Chen Y."/>
            <person name="Dougan E. K."/>
            <person name="Chan C."/>
            <person name="Rhodes N."/>
            <person name="Thang M."/>
        </authorList>
    </citation>
    <scope>NUCLEOTIDE SEQUENCE</scope>
</reference>